<sequence>MCKKDYKTEDFVLDPDFQKWVLHPDTESKIYWNTFIKNNPKKYTDILLARKLVLNMSRKSTDIQEEKLEQTWKNIDHAINNIRINPIKK</sequence>
<dbReference type="EMBL" id="ATNM01000136">
    <property type="protein sequence ID" value="EPR67031.1"/>
    <property type="molecule type" value="Genomic_DNA"/>
</dbReference>
<name>S7VAN1_9BACT</name>
<evidence type="ECO:0000313" key="1">
    <source>
        <dbReference type="EMBL" id="EPR67031.1"/>
    </source>
</evidence>
<reference evidence="1 2" key="1">
    <citation type="journal article" date="2013" name="Genome Announc.">
        <title>Draft Genome Sequence of Cyclobacterium qasimii Strain M12-11BT, Isolated from Arctic Marine Sediment.</title>
        <authorList>
            <person name="Shivaji S."/>
            <person name="Ara S."/>
            <person name="Singh A."/>
            <person name="Kumar Pinnaka A."/>
        </authorList>
    </citation>
    <scope>NUCLEOTIDE SEQUENCE [LARGE SCALE GENOMIC DNA]</scope>
    <source>
        <strain evidence="1 2">M12-11B</strain>
    </source>
</reference>
<gene>
    <name evidence="1" type="ORF">ADICYQ_3901</name>
</gene>
<protein>
    <submittedName>
        <fullName evidence="1">Uncharacterized protein</fullName>
    </submittedName>
</protein>
<dbReference type="RefSeq" id="WP_020889780.1">
    <property type="nucleotide sequence ID" value="NZ_ATNM01000136.1"/>
</dbReference>
<dbReference type="Proteomes" id="UP000014974">
    <property type="component" value="Unassembled WGS sequence"/>
</dbReference>
<comment type="caution">
    <text evidence="1">The sequence shown here is derived from an EMBL/GenBank/DDBJ whole genome shotgun (WGS) entry which is preliminary data.</text>
</comment>
<dbReference type="AlphaFoldDB" id="S7VAN1"/>
<dbReference type="STRING" id="641524.ADICYQ_3901"/>
<dbReference type="eggNOG" id="COG3712">
    <property type="taxonomic scope" value="Bacteria"/>
</dbReference>
<accession>S7VAN1</accession>
<evidence type="ECO:0000313" key="2">
    <source>
        <dbReference type="Proteomes" id="UP000014974"/>
    </source>
</evidence>
<dbReference type="OrthoDB" id="1099916at2"/>
<proteinExistence type="predicted"/>
<organism evidence="1 2">
    <name type="scientific">Cyclobacterium qasimii M12-11B</name>
    <dbReference type="NCBI Taxonomy" id="641524"/>
    <lineage>
        <taxon>Bacteria</taxon>
        <taxon>Pseudomonadati</taxon>
        <taxon>Bacteroidota</taxon>
        <taxon>Cytophagia</taxon>
        <taxon>Cytophagales</taxon>
        <taxon>Cyclobacteriaceae</taxon>
        <taxon>Cyclobacterium</taxon>
    </lineage>
</organism>